<evidence type="ECO:0000313" key="1">
    <source>
        <dbReference type="EMBL" id="GBN46509.1"/>
    </source>
</evidence>
<gene>
    <name evidence="1" type="ORF">AVEN_232419_1</name>
</gene>
<name>A0A4Y2P676_ARAVE</name>
<proteinExistence type="predicted"/>
<evidence type="ECO:0000313" key="2">
    <source>
        <dbReference type="Proteomes" id="UP000499080"/>
    </source>
</evidence>
<dbReference type="Proteomes" id="UP000499080">
    <property type="component" value="Unassembled WGS sequence"/>
</dbReference>
<protein>
    <submittedName>
        <fullName evidence="1">Uncharacterized protein</fullName>
    </submittedName>
</protein>
<organism evidence="1 2">
    <name type="scientific">Araneus ventricosus</name>
    <name type="common">Orbweaver spider</name>
    <name type="synonym">Epeira ventricosa</name>
    <dbReference type="NCBI Taxonomy" id="182803"/>
    <lineage>
        <taxon>Eukaryota</taxon>
        <taxon>Metazoa</taxon>
        <taxon>Ecdysozoa</taxon>
        <taxon>Arthropoda</taxon>
        <taxon>Chelicerata</taxon>
        <taxon>Arachnida</taxon>
        <taxon>Araneae</taxon>
        <taxon>Araneomorphae</taxon>
        <taxon>Entelegynae</taxon>
        <taxon>Araneoidea</taxon>
        <taxon>Araneidae</taxon>
        <taxon>Araneus</taxon>
    </lineage>
</organism>
<sequence length="155" mass="17925">MVDCSSLAFHGKFRHFVTIALSHCEMNVQLIGHRRGPSSAFHGKFRHFVTIGLPHCEMNVQLIGHWQGPSSAFLGKFKHFVTIGLPHCEMNVQLIGHRRGPLWCLILVRHKLTVTEPEWCSRLCETRREFVVERVRTGRTYEACIYDIRMICVII</sequence>
<dbReference type="AlphaFoldDB" id="A0A4Y2P676"/>
<accession>A0A4Y2P676</accession>
<keyword evidence="2" id="KW-1185">Reference proteome</keyword>
<comment type="caution">
    <text evidence="1">The sequence shown here is derived from an EMBL/GenBank/DDBJ whole genome shotgun (WGS) entry which is preliminary data.</text>
</comment>
<dbReference type="EMBL" id="BGPR01010501">
    <property type="protein sequence ID" value="GBN46509.1"/>
    <property type="molecule type" value="Genomic_DNA"/>
</dbReference>
<reference evidence="1 2" key="1">
    <citation type="journal article" date="2019" name="Sci. Rep.">
        <title>Orb-weaving spider Araneus ventricosus genome elucidates the spidroin gene catalogue.</title>
        <authorList>
            <person name="Kono N."/>
            <person name="Nakamura H."/>
            <person name="Ohtoshi R."/>
            <person name="Moran D.A.P."/>
            <person name="Shinohara A."/>
            <person name="Yoshida Y."/>
            <person name="Fujiwara M."/>
            <person name="Mori M."/>
            <person name="Tomita M."/>
            <person name="Arakawa K."/>
        </authorList>
    </citation>
    <scope>NUCLEOTIDE SEQUENCE [LARGE SCALE GENOMIC DNA]</scope>
</reference>